<keyword evidence="4" id="KW-0509">mRNA transport</keyword>
<evidence type="ECO:0000313" key="12">
    <source>
        <dbReference type="Proteomes" id="UP000050424"/>
    </source>
</evidence>
<dbReference type="InterPro" id="IPR037624">
    <property type="entry name" value="Nup133-like"/>
</dbReference>
<feature type="region of interest" description="Disordered" evidence="8">
    <location>
        <begin position="1"/>
        <end position="39"/>
    </location>
</feature>
<dbReference type="GO" id="GO:0017056">
    <property type="term" value="F:structural constituent of nuclear pore"/>
    <property type="evidence" value="ECO:0007669"/>
    <property type="project" value="InterPro"/>
</dbReference>
<evidence type="ECO:0000256" key="8">
    <source>
        <dbReference type="SAM" id="MobiDB-lite"/>
    </source>
</evidence>
<name>A0A0P7C2E5_9HYPO</name>
<dbReference type="PANTHER" id="PTHR13405">
    <property type="entry name" value="NUCLEAR PORE COMPLEX PROTEIN NUP133"/>
    <property type="match status" value="1"/>
</dbReference>
<dbReference type="FunFam" id="2.130.10.10:FF:001057">
    <property type="entry name" value="Nuclear pore complex subunit Nup133, putative"/>
    <property type="match status" value="1"/>
</dbReference>
<evidence type="ECO:0000256" key="5">
    <source>
        <dbReference type="ARBA" id="ARBA00022927"/>
    </source>
</evidence>
<proteinExistence type="inferred from homology"/>
<dbReference type="Gene3D" id="1.20.58.1380">
    <property type="match status" value="1"/>
</dbReference>
<sequence length="1388" mass="154936">MFSPSVADGGPATATRSRRRQRPLSSENLVQQPKAKRARIPLSEQTFVKPDQAQAQVQAQAPTQQEMIQVKTDKVATLNVNNDAIDNTPPTARKELNVRAKKSKHGDRAANKGDGSLVLTSTNAYIVSKLPALPDRIRSDWSGNQTADIFSTSGYALTLTATHAIVWPYTSTSQSPETFTFTLPSASKPTDPLPVGCLVSPSASTTEPGLVVVMAGSGKVVYWESISSAATFAFIKKDRSGVEHMIAGMASGEKVVSITNAESAGFILTFNSGRLAYLNVRDGHGRPSISVQFLRNNLSASTSGIFGSIRHAFSNLSLQGDVAAVRADRSARVGERNVVALTGKGRLQAWKVHRGGHNEIIGDADVRDDVVAALQETDPASQDFPAESFEALDFTYVPKGLEPKYLELTRLSEAMSSDDSTVQHLLLLVSLTLRSSSRYALVEAVLTPKECQIGMIRPITSYSTPTSSPSTTHTSRPRIYLPRPALVAYIVFDRATIIASIAISPESPDSQLQSDSHILPVSFEDVIDFREDDVHEIIGSGLEETPAVHGHEDNRLYRPKTKNPAVVLMVRGAGAVRIVTTDVDKFASDLPPKVSAKSKLEQAVFFGVKQDNPLIFEGRQEIQFPKEETAQAALEVSHEILSSTTPYVSTLPASLEDNLRARSNALERLMSYLKTTGADLDRKTRWNLLYNAEKMHVAVLLWKSHEAFTAARPANDKKSLIGSIVEFIHQDQKHNPVATIGEVDRVRHWFVNDVFRLELFVAWAYEVIKTLYKDHLLDDAKVTVMIHEAIQVNVCTHVAALDFRKNNLNFYGLGFEELRMGILREGYEDLPEPWTGCHYVANNAKRLVDLSDQWVQKHREGEEKPKSTNQPDPKMITKIFENLPILTDGMLTSVLEYARWAMKTADQKTMAQNFAQVYQADRFDKPIALARAGKWEEGASIAEKHESLGALAIILLDHIEELERQLVQPGLALVETQNLKLMREAKKTKVEDSFSNYGQPFAFPLYEFLLQKHDVEAVLEFDLDKFGFKTQFLRSKPELAKISWINDVQQEKDVGQSADTLVELALNKEQQVWNKKIELSLGKLALLAAREEGAGNPGAFKVVSDEARIEERLKKVDDELIAIKIQDQLYSQIFPSTYDAVDEAAALNFAMEAHSMNIPRRQKAQHQIFEDGMKRLLRHEALDAMTLIDLLTLVSLKPESRDEIAHPFWLALKVADSSCHSDEKKEAKRLIWRRLFIRDDWAKINDTQLKDDSEVVERLAETELFSMLADCIRFQDIREPFRPLSPQEASGSFVDQLDRRFRDFETNFRSKLTDAMKYEDKILHQYVEKNRLAEWVRTTFDVARSEVDGLMDDATKAGAAVEEELTGKSLFAGKSDSIANGTSLFGKM</sequence>
<dbReference type="SUPFAM" id="SSF117289">
    <property type="entry name" value="Nucleoporin domain"/>
    <property type="match status" value="1"/>
</dbReference>
<keyword evidence="5" id="KW-0653">Protein transport</keyword>
<evidence type="ECO:0000256" key="1">
    <source>
        <dbReference type="ARBA" id="ARBA00004259"/>
    </source>
</evidence>
<dbReference type="GO" id="GO:0031080">
    <property type="term" value="C:nuclear pore outer ring"/>
    <property type="evidence" value="ECO:0007669"/>
    <property type="project" value="TreeGrafter"/>
</dbReference>
<dbReference type="PANTHER" id="PTHR13405:SF11">
    <property type="entry name" value="NUCLEAR PORE COMPLEX PROTEIN NUP133"/>
    <property type="match status" value="1"/>
</dbReference>
<organism evidence="11 12">
    <name type="scientific">Neonectria ditissima</name>
    <dbReference type="NCBI Taxonomy" id="78410"/>
    <lineage>
        <taxon>Eukaryota</taxon>
        <taxon>Fungi</taxon>
        <taxon>Dikarya</taxon>
        <taxon>Ascomycota</taxon>
        <taxon>Pezizomycotina</taxon>
        <taxon>Sordariomycetes</taxon>
        <taxon>Hypocreomycetidae</taxon>
        <taxon>Hypocreales</taxon>
        <taxon>Nectriaceae</taxon>
        <taxon>Neonectria</taxon>
    </lineage>
</organism>
<comment type="subcellular location">
    <subcellularLocation>
        <location evidence="1">Nucleus envelope</location>
    </subcellularLocation>
</comment>
<feature type="domain" description="Nucleoporin Nup133/Nup155-like C-terminal" evidence="9">
    <location>
        <begin position="688"/>
        <end position="1338"/>
    </location>
</feature>
<reference evidence="11 12" key="1">
    <citation type="submission" date="2015-09" db="EMBL/GenBank/DDBJ databases">
        <title>Draft genome of a European isolate of the apple canker pathogen Neonectria ditissima.</title>
        <authorList>
            <person name="Gomez-Cortecero A."/>
            <person name="Harrison R.J."/>
            <person name="Armitage A.D."/>
        </authorList>
    </citation>
    <scope>NUCLEOTIDE SEQUENCE [LARGE SCALE GENOMIC DNA]</scope>
    <source>
        <strain evidence="11 12">R09/05</strain>
    </source>
</reference>
<dbReference type="InterPro" id="IPR007187">
    <property type="entry name" value="Nucleoporin_Nup133/Nup155_C"/>
</dbReference>
<dbReference type="OrthoDB" id="103454at2759"/>
<evidence type="ECO:0000256" key="3">
    <source>
        <dbReference type="ARBA" id="ARBA00022448"/>
    </source>
</evidence>
<evidence type="ECO:0000313" key="11">
    <source>
        <dbReference type="EMBL" id="KPM46163.1"/>
    </source>
</evidence>
<dbReference type="Proteomes" id="UP000050424">
    <property type="component" value="Unassembled WGS sequence"/>
</dbReference>
<evidence type="ECO:0000259" key="9">
    <source>
        <dbReference type="Pfam" id="PF03177"/>
    </source>
</evidence>
<accession>A0A0P7C2E5</accession>
<dbReference type="EMBL" id="LKCW01000002">
    <property type="protein sequence ID" value="KPM46163.1"/>
    <property type="molecule type" value="Genomic_DNA"/>
</dbReference>
<keyword evidence="7" id="KW-0539">Nucleus</keyword>
<keyword evidence="12" id="KW-1185">Reference proteome</keyword>
<dbReference type="InterPro" id="IPR015943">
    <property type="entry name" value="WD40/YVTN_repeat-like_dom_sf"/>
</dbReference>
<dbReference type="Pfam" id="PF08801">
    <property type="entry name" value="Nucleoporin_N"/>
    <property type="match status" value="1"/>
</dbReference>
<dbReference type="GO" id="GO:0006606">
    <property type="term" value="P:protein import into nucleus"/>
    <property type="evidence" value="ECO:0007669"/>
    <property type="project" value="TreeGrafter"/>
</dbReference>
<dbReference type="GO" id="GO:0000972">
    <property type="term" value="P:transcription-dependent tethering of RNA polymerase II gene DNA at nuclear periphery"/>
    <property type="evidence" value="ECO:0007669"/>
    <property type="project" value="TreeGrafter"/>
</dbReference>
<dbReference type="Gene3D" id="2.130.10.10">
    <property type="entry name" value="YVTN repeat-like/Quinoprotein amine dehydrogenase"/>
    <property type="match status" value="1"/>
</dbReference>
<feature type="domain" description="Nucleoporin Nup133/Nup155-like N-terminal" evidence="10">
    <location>
        <begin position="120"/>
        <end position="577"/>
    </location>
</feature>
<evidence type="ECO:0000256" key="2">
    <source>
        <dbReference type="ARBA" id="ARBA00005569"/>
    </source>
</evidence>
<keyword evidence="3" id="KW-0813">Transport</keyword>
<evidence type="ECO:0000259" key="10">
    <source>
        <dbReference type="Pfam" id="PF08801"/>
    </source>
</evidence>
<gene>
    <name evidence="11" type="ORF">AK830_g390</name>
</gene>
<dbReference type="InterPro" id="IPR014908">
    <property type="entry name" value="Nucleoporin_Nup133/Nup155_N"/>
</dbReference>
<dbReference type="Pfam" id="PF03177">
    <property type="entry name" value="Nucleoporin_C"/>
    <property type="match status" value="1"/>
</dbReference>
<keyword evidence="6" id="KW-0811">Translocation</keyword>
<dbReference type="GO" id="GO:0016973">
    <property type="term" value="P:poly(A)+ mRNA export from nucleus"/>
    <property type="evidence" value="ECO:0007669"/>
    <property type="project" value="TreeGrafter"/>
</dbReference>
<comment type="caution">
    <text evidence="11">The sequence shown here is derived from an EMBL/GenBank/DDBJ whole genome shotgun (WGS) entry which is preliminary data.</text>
</comment>
<evidence type="ECO:0000256" key="4">
    <source>
        <dbReference type="ARBA" id="ARBA00022816"/>
    </source>
</evidence>
<protein>
    <submittedName>
        <fullName evidence="11">Nucleoporin</fullName>
    </submittedName>
</protein>
<dbReference type="STRING" id="78410.A0A0P7C2E5"/>
<comment type="similarity">
    <text evidence="2">Belongs to the nucleoporin Nup133 family.</text>
</comment>
<evidence type="ECO:0000256" key="6">
    <source>
        <dbReference type="ARBA" id="ARBA00023010"/>
    </source>
</evidence>
<evidence type="ECO:0000256" key="7">
    <source>
        <dbReference type="ARBA" id="ARBA00023242"/>
    </source>
</evidence>